<dbReference type="OrthoDB" id="8588211at2"/>
<dbReference type="RefSeq" id="WP_125973411.1">
    <property type="nucleotide sequence ID" value="NZ_CP034433.1"/>
</dbReference>
<dbReference type="AlphaFoldDB" id="A0A3S8ZSW9"/>
<dbReference type="EMBL" id="CP034433">
    <property type="protein sequence ID" value="AZN36587.1"/>
    <property type="molecule type" value="Genomic_DNA"/>
</dbReference>
<evidence type="ECO:0000313" key="2">
    <source>
        <dbReference type="EMBL" id="AZN36587.1"/>
    </source>
</evidence>
<protein>
    <submittedName>
        <fullName evidence="2">Uncharacterized protein</fullName>
    </submittedName>
</protein>
<proteinExistence type="predicted"/>
<dbReference type="KEGG" id="iod:EJO50_08810"/>
<keyword evidence="3" id="KW-1185">Reference proteome</keyword>
<organism evidence="2 3">
    <name type="scientific">Iodobacter ciconiae</name>
    <dbReference type="NCBI Taxonomy" id="2496266"/>
    <lineage>
        <taxon>Bacteria</taxon>
        <taxon>Pseudomonadati</taxon>
        <taxon>Pseudomonadota</taxon>
        <taxon>Betaproteobacteria</taxon>
        <taxon>Neisseriales</taxon>
        <taxon>Chitinibacteraceae</taxon>
        <taxon>Iodobacter</taxon>
    </lineage>
</organism>
<feature type="signal peptide" evidence="1">
    <location>
        <begin position="1"/>
        <end position="24"/>
    </location>
</feature>
<gene>
    <name evidence="2" type="ORF">EJO50_08810</name>
</gene>
<name>A0A3S8ZSW9_9NEIS</name>
<evidence type="ECO:0000313" key="3">
    <source>
        <dbReference type="Proteomes" id="UP000282438"/>
    </source>
</evidence>
<sequence>MLRYAAVRAKGGGALLCLAGVAQGAVLQISGASAIKPLSGEVESARLKEGVAYFKLAEGEAVVSPWPLAWRALPKGTQLVTERAPHPAGPVSRLRLLKGDRLWLELIAGGYAGTAVHEGWRLGFKDGKALLVQGDESQPFTGKMRIKDQAGARWCLRLLATRDASKVVSGMAQEAQIKADWLRYLPRKGRCE</sequence>
<keyword evidence="1" id="KW-0732">Signal</keyword>
<dbReference type="Proteomes" id="UP000282438">
    <property type="component" value="Chromosome"/>
</dbReference>
<evidence type="ECO:0000256" key="1">
    <source>
        <dbReference type="SAM" id="SignalP"/>
    </source>
</evidence>
<feature type="chain" id="PRO_5019430611" evidence="1">
    <location>
        <begin position="25"/>
        <end position="192"/>
    </location>
</feature>
<reference evidence="2 3" key="1">
    <citation type="submission" date="2018-12" db="EMBL/GenBank/DDBJ databases">
        <title>Complete genome sequence of Iodobacter sp. H11R3.</title>
        <authorList>
            <person name="Bae J.-W."/>
        </authorList>
    </citation>
    <scope>NUCLEOTIDE SEQUENCE [LARGE SCALE GENOMIC DNA]</scope>
    <source>
        <strain evidence="2 3">H11R3</strain>
    </source>
</reference>
<accession>A0A3S8ZSW9</accession>